<dbReference type="PANTHER" id="PTHR39419:SF1">
    <property type="entry name" value="SLL0814 PROTEIN"/>
    <property type="match status" value="1"/>
</dbReference>
<protein>
    <submittedName>
        <fullName evidence="2">Carotenoid biosynthesis protein</fullName>
    </submittedName>
</protein>
<dbReference type="AlphaFoldDB" id="A0A5N0E4W2"/>
<keyword evidence="1" id="KW-0812">Transmembrane</keyword>
<keyword evidence="1" id="KW-0472">Membrane</keyword>
<dbReference type="InterPro" id="IPR007354">
    <property type="entry name" value="CruF-like"/>
</dbReference>
<name>A0A5N0E4W2_9NOCA</name>
<keyword evidence="1" id="KW-1133">Transmembrane helix</keyword>
<keyword evidence="3" id="KW-1185">Reference proteome</keyword>
<reference evidence="2 3" key="1">
    <citation type="submission" date="2019-09" db="EMBL/GenBank/DDBJ databases">
        <authorList>
            <person name="Wang X."/>
        </authorList>
    </citation>
    <scope>NUCLEOTIDE SEQUENCE [LARGE SCALE GENOMIC DNA]</scope>
    <source>
        <strain evidence="2 3">CICC 11023</strain>
    </source>
</reference>
<feature type="transmembrane region" description="Helical" evidence="1">
    <location>
        <begin position="192"/>
        <end position="209"/>
    </location>
</feature>
<feature type="transmembrane region" description="Helical" evidence="1">
    <location>
        <begin position="75"/>
        <end position="94"/>
    </location>
</feature>
<feature type="transmembrane region" description="Helical" evidence="1">
    <location>
        <begin position="21"/>
        <end position="39"/>
    </location>
</feature>
<evidence type="ECO:0000313" key="2">
    <source>
        <dbReference type="EMBL" id="KAA8884023.1"/>
    </source>
</evidence>
<dbReference type="OrthoDB" id="9811293at2"/>
<accession>A0A5N0E4W2</accession>
<feature type="transmembrane region" description="Helical" evidence="1">
    <location>
        <begin position="114"/>
        <end position="137"/>
    </location>
</feature>
<dbReference type="Pfam" id="PF04240">
    <property type="entry name" value="Caroten_synth"/>
    <property type="match status" value="1"/>
</dbReference>
<proteinExistence type="predicted"/>
<feature type="transmembrane region" description="Helical" evidence="1">
    <location>
        <begin position="253"/>
        <end position="278"/>
    </location>
</feature>
<dbReference type="PANTHER" id="PTHR39419">
    <property type="entry name" value="SLL0814 PROTEIN"/>
    <property type="match status" value="1"/>
</dbReference>
<gene>
    <name evidence="2" type="ORF">F3087_35775</name>
</gene>
<evidence type="ECO:0000256" key="1">
    <source>
        <dbReference type="SAM" id="Phobius"/>
    </source>
</evidence>
<comment type="caution">
    <text evidence="2">The sequence shown here is derived from an EMBL/GenBank/DDBJ whole genome shotgun (WGS) entry which is preliminary data.</text>
</comment>
<dbReference type="Proteomes" id="UP000323876">
    <property type="component" value="Unassembled WGS sequence"/>
</dbReference>
<sequence>MRFSVREIRRRAAVSGAHGTVRRLAPVGFAVALVLVQIAYPLTSGDARDRVTVAVVLLSAGTALAHATATRGIRYAAGVLVVVSGLGLAAEVVGTATGVPFGCYDYAVDRLGPALSGVPLVVPLAWTGGLYPIWVVAGLLSRRALSRIGLTAVGAVGWDLFLDPQMVADGQWTWCDTDSGLPGLPEIPVTNYLGWFTVALLMGTLLTVLDRAVPASVGLDIPPNPSAGLDKVSAISVPVAVFLWTWLGSALAHAVFLGLPISACYGGVGLAVLGLPLLRHLRFSRPRPERAG</sequence>
<organism evidence="2 3">
    <name type="scientific">Nocardia colli</name>
    <dbReference type="NCBI Taxonomy" id="2545717"/>
    <lineage>
        <taxon>Bacteria</taxon>
        <taxon>Bacillati</taxon>
        <taxon>Actinomycetota</taxon>
        <taxon>Actinomycetes</taxon>
        <taxon>Mycobacteriales</taxon>
        <taxon>Nocardiaceae</taxon>
        <taxon>Nocardia</taxon>
    </lineage>
</organism>
<dbReference type="EMBL" id="VXLC01000023">
    <property type="protein sequence ID" value="KAA8884023.1"/>
    <property type="molecule type" value="Genomic_DNA"/>
</dbReference>
<feature type="transmembrane region" description="Helical" evidence="1">
    <location>
        <begin position="51"/>
        <end position="68"/>
    </location>
</feature>
<evidence type="ECO:0000313" key="3">
    <source>
        <dbReference type="Proteomes" id="UP000323876"/>
    </source>
</evidence>